<evidence type="ECO:0000313" key="1">
    <source>
        <dbReference type="EMBL" id="ONK62856.1"/>
    </source>
</evidence>
<dbReference type="Gramene" id="ONK62856">
    <property type="protein sequence ID" value="ONK62856"/>
    <property type="gene ID" value="A4U43_C07F8850"/>
</dbReference>
<name>A0A5P1EAD8_ASPOF</name>
<keyword evidence="2" id="KW-1185">Reference proteome</keyword>
<accession>A0A5P1EAD8</accession>
<sequence length="82" mass="9079">MRSALTWSAVKVHVAHVARAAEGEYFGGAGAEDFGHPVIEAVAVVDVLGEVAEDGRESRKEREMKRKKELCPPKFTLQIRIF</sequence>
<proteinExistence type="predicted"/>
<dbReference type="Proteomes" id="UP000243459">
    <property type="component" value="Chromosome 7"/>
</dbReference>
<reference evidence="2" key="1">
    <citation type="journal article" date="2017" name="Nat. Commun.">
        <title>The asparagus genome sheds light on the origin and evolution of a young Y chromosome.</title>
        <authorList>
            <person name="Harkess A."/>
            <person name="Zhou J."/>
            <person name="Xu C."/>
            <person name="Bowers J.E."/>
            <person name="Van der Hulst R."/>
            <person name="Ayyampalayam S."/>
            <person name="Mercati F."/>
            <person name="Riccardi P."/>
            <person name="McKain M.R."/>
            <person name="Kakrana A."/>
            <person name="Tang H."/>
            <person name="Ray J."/>
            <person name="Groenendijk J."/>
            <person name="Arikit S."/>
            <person name="Mathioni S.M."/>
            <person name="Nakano M."/>
            <person name="Shan H."/>
            <person name="Telgmann-Rauber A."/>
            <person name="Kanno A."/>
            <person name="Yue Z."/>
            <person name="Chen H."/>
            <person name="Li W."/>
            <person name="Chen Y."/>
            <person name="Xu X."/>
            <person name="Zhang Y."/>
            <person name="Luo S."/>
            <person name="Chen H."/>
            <person name="Gao J."/>
            <person name="Mao Z."/>
            <person name="Pires J.C."/>
            <person name="Luo M."/>
            <person name="Kudrna D."/>
            <person name="Wing R.A."/>
            <person name="Meyers B.C."/>
            <person name="Yi K."/>
            <person name="Kong H."/>
            <person name="Lavrijsen P."/>
            <person name="Sunseri F."/>
            <person name="Falavigna A."/>
            <person name="Ye Y."/>
            <person name="Leebens-Mack J.H."/>
            <person name="Chen G."/>
        </authorList>
    </citation>
    <scope>NUCLEOTIDE SEQUENCE [LARGE SCALE GENOMIC DNA]</scope>
    <source>
        <strain evidence="2">cv. DH0086</strain>
    </source>
</reference>
<organism evidence="1 2">
    <name type="scientific">Asparagus officinalis</name>
    <name type="common">Garden asparagus</name>
    <dbReference type="NCBI Taxonomy" id="4686"/>
    <lineage>
        <taxon>Eukaryota</taxon>
        <taxon>Viridiplantae</taxon>
        <taxon>Streptophyta</taxon>
        <taxon>Embryophyta</taxon>
        <taxon>Tracheophyta</taxon>
        <taxon>Spermatophyta</taxon>
        <taxon>Magnoliopsida</taxon>
        <taxon>Liliopsida</taxon>
        <taxon>Asparagales</taxon>
        <taxon>Asparagaceae</taxon>
        <taxon>Asparagoideae</taxon>
        <taxon>Asparagus</taxon>
    </lineage>
</organism>
<dbReference type="AlphaFoldDB" id="A0A5P1EAD8"/>
<protein>
    <submittedName>
        <fullName evidence="1">Uncharacterized protein</fullName>
    </submittedName>
</protein>
<dbReference type="EMBL" id="CM007387">
    <property type="protein sequence ID" value="ONK62856.1"/>
    <property type="molecule type" value="Genomic_DNA"/>
</dbReference>
<gene>
    <name evidence="1" type="ORF">A4U43_C07F8850</name>
</gene>
<evidence type="ECO:0000313" key="2">
    <source>
        <dbReference type="Proteomes" id="UP000243459"/>
    </source>
</evidence>